<reference evidence="1 2" key="1">
    <citation type="journal article" date="2019" name="Commun. Biol.">
        <title>The bagworm genome reveals a unique fibroin gene that provides high tensile strength.</title>
        <authorList>
            <person name="Kono N."/>
            <person name="Nakamura H."/>
            <person name="Ohtoshi R."/>
            <person name="Tomita M."/>
            <person name="Numata K."/>
            <person name="Arakawa K."/>
        </authorList>
    </citation>
    <scope>NUCLEOTIDE SEQUENCE [LARGE SCALE GENOMIC DNA]</scope>
</reference>
<protein>
    <submittedName>
        <fullName evidence="1">Uncharacterized protein</fullName>
    </submittedName>
</protein>
<keyword evidence="2" id="KW-1185">Reference proteome</keyword>
<evidence type="ECO:0000313" key="1">
    <source>
        <dbReference type="EMBL" id="GBP92084.1"/>
    </source>
</evidence>
<organism evidence="1 2">
    <name type="scientific">Eumeta variegata</name>
    <name type="common">Bagworm moth</name>
    <name type="synonym">Eumeta japonica</name>
    <dbReference type="NCBI Taxonomy" id="151549"/>
    <lineage>
        <taxon>Eukaryota</taxon>
        <taxon>Metazoa</taxon>
        <taxon>Ecdysozoa</taxon>
        <taxon>Arthropoda</taxon>
        <taxon>Hexapoda</taxon>
        <taxon>Insecta</taxon>
        <taxon>Pterygota</taxon>
        <taxon>Neoptera</taxon>
        <taxon>Endopterygota</taxon>
        <taxon>Lepidoptera</taxon>
        <taxon>Glossata</taxon>
        <taxon>Ditrysia</taxon>
        <taxon>Tineoidea</taxon>
        <taxon>Psychidae</taxon>
        <taxon>Oiketicinae</taxon>
        <taxon>Eumeta</taxon>
    </lineage>
</organism>
<name>A0A4C1ZYJ4_EUMVA</name>
<gene>
    <name evidence="1" type="ORF">EVAR_68070_1</name>
</gene>
<dbReference type="AlphaFoldDB" id="A0A4C1ZYJ4"/>
<comment type="caution">
    <text evidence="1">The sequence shown here is derived from an EMBL/GenBank/DDBJ whole genome shotgun (WGS) entry which is preliminary data.</text>
</comment>
<evidence type="ECO:0000313" key="2">
    <source>
        <dbReference type="Proteomes" id="UP000299102"/>
    </source>
</evidence>
<sequence length="382" mass="43754">MSSDHPRYFRYHVVSSAAVRFKDNSRRDNAIEVRIENLCGCFCARCRGAVTLRIDADEPDRVAIPESSDTIFDSIYRMEILGTADSARPLSEATFHYVSGITYKGVVQRGHKGVLKWITVQALSVDLENVGSSPFDLNLAFDFNPDIDCKFEYQVQKLYNKYRLETDSSDKVLHRSSERLRRRLADFRRHLPTLRTKAPGELDAPEPQKMSVLSLVIFFMAYSRGKQQGSHRRVDGHCHPCTPATQEELPVAGFLRDDKKTYIFDICGPPGIDIQANRQPNSVVHLLVSASFEFAWENAQQSFSRLRPVFDDEVPYDYLWFAKLKRGRVNLSDEFRGGRSFTAAYNKNVDALLRMIKTDRHVTYHEIWASSPIKFAMGHSNR</sequence>
<dbReference type="EMBL" id="BGZK01002237">
    <property type="protein sequence ID" value="GBP92084.1"/>
    <property type="molecule type" value="Genomic_DNA"/>
</dbReference>
<dbReference type="Proteomes" id="UP000299102">
    <property type="component" value="Unassembled WGS sequence"/>
</dbReference>
<dbReference type="OrthoDB" id="5412539at2759"/>
<proteinExistence type="predicted"/>
<accession>A0A4C1ZYJ4</accession>